<keyword evidence="2" id="KW-1185">Reference proteome</keyword>
<gene>
    <name evidence="1" type="ORF">F7725_022222</name>
</gene>
<dbReference type="AlphaFoldDB" id="A0A7J5Z060"/>
<evidence type="ECO:0008006" key="3">
    <source>
        <dbReference type="Google" id="ProtNLM"/>
    </source>
</evidence>
<evidence type="ECO:0000313" key="2">
    <source>
        <dbReference type="Proteomes" id="UP000518266"/>
    </source>
</evidence>
<dbReference type="Proteomes" id="UP000518266">
    <property type="component" value="Unassembled WGS sequence"/>
</dbReference>
<accession>A0A7J5Z060</accession>
<reference evidence="1 2" key="1">
    <citation type="submission" date="2020-03" db="EMBL/GenBank/DDBJ databases">
        <title>Dissostichus mawsoni Genome sequencing and assembly.</title>
        <authorList>
            <person name="Park H."/>
        </authorList>
    </citation>
    <scope>NUCLEOTIDE SEQUENCE [LARGE SCALE GENOMIC DNA]</scope>
    <source>
        <strain evidence="1">DM0001</strain>
        <tissue evidence="1">Muscle</tissue>
    </source>
</reference>
<proteinExistence type="predicted"/>
<evidence type="ECO:0000313" key="1">
    <source>
        <dbReference type="EMBL" id="KAF3854167.1"/>
    </source>
</evidence>
<protein>
    <recommendedName>
        <fullName evidence="3">LRRNT domain-containing protein</fullName>
    </recommendedName>
</protein>
<organism evidence="1 2">
    <name type="scientific">Dissostichus mawsoni</name>
    <name type="common">Antarctic cod</name>
    <dbReference type="NCBI Taxonomy" id="36200"/>
    <lineage>
        <taxon>Eukaryota</taxon>
        <taxon>Metazoa</taxon>
        <taxon>Chordata</taxon>
        <taxon>Craniata</taxon>
        <taxon>Vertebrata</taxon>
        <taxon>Euteleostomi</taxon>
        <taxon>Actinopterygii</taxon>
        <taxon>Neopterygii</taxon>
        <taxon>Teleostei</taxon>
        <taxon>Neoteleostei</taxon>
        <taxon>Acanthomorphata</taxon>
        <taxon>Eupercaria</taxon>
        <taxon>Perciformes</taxon>
        <taxon>Notothenioidei</taxon>
        <taxon>Nototheniidae</taxon>
        <taxon>Dissostichus</taxon>
    </lineage>
</organism>
<sequence length="148" mass="16308">MLVALLAAPPALAVSLSRVAKKSGYLNRDSMDGFGALFGAFGVRRPPRILCSWKVFFLLSVFFHNYLSSLLDCPPTCTCSPTEIFCNKSDNSRFFPLLSFQGTGSGGNSTGSIEDLFQNITSIHIENWTGLQTLRDVDMELYTGLQRL</sequence>
<dbReference type="EMBL" id="JAAKFY010000007">
    <property type="protein sequence ID" value="KAF3854167.1"/>
    <property type="molecule type" value="Genomic_DNA"/>
</dbReference>
<dbReference type="OrthoDB" id="3256376at2759"/>
<name>A0A7J5Z060_DISMA</name>
<comment type="caution">
    <text evidence="1">The sequence shown here is derived from an EMBL/GenBank/DDBJ whole genome shotgun (WGS) entry which is preliminary data.</text>
</comment>